<accession>A0ABT7V976</accession>
<dbReference type="Gene3D" id="3.40.640.10">
    <property type="entry name" value="Type I PLP-dependent aspartate aminotransferase-like (Major domain)"/>
    <property type="match status" value="1"/>
</dbReference>
<name>A0ABT7V976_9ACTN</name>
<comment type="cofactor">
    <cofactor evidence="1 9">
        <name>pyridoxal 5'-phosphate</name>
        <dbReference type="ChEBI" id="CHEBI:597326"/>
    </cofactor>
</comment>
<keyword evidence="5 9" id="KW-0028">Amino-acid biosynthesis</keyword>
<reference evidence="12" key="1">
    <citation type="submission" date="2023-06" db="EMBL/GenBank/DDBJ databases">
        <title>Identification and characterization of horizontal gene transfer across gut microbiota members of farm animals based on homology search.</title>
        <authorList>
            <person name="Zeman M."/>
            <person name="Kubasova T."/>
            <person name="Jahodarova E."/>
            <person name="Nykrynova M."/>
            <person name="Rychlik I."/>
        </authorList>
    </citation>
    <scope>NUCLEOTIDE SEQUENCE [LARGE SCALE GENOMIC DNA]</scope>
    <source>
        <strain evidence="12">154_Feed</strain>
    </source>
</reference>
<keyword evidence="4 9" id="KW-0032">Aminotransferase</keyword>
<dbReference type="InterPro" id="IPR005861">
    <property type="entry name" value="HisP_aminotrans"/>
</dbReference>
<dbReference type="Gene3D" id="3.90.1150.10">
    <property type="entry name" value="Aspartate Aminotransferase, domain 1"/>
    <property type="match status" value="1"/>
</dbReference>
<dbReference type="GO" id="GO:0004400">
    <property type="term" value="F:histidinol-phosphate transaminase activity"/>
    <property type="evidence" value="ECO:0007669"/>
    <property type="project" value="UniProtKB-EC"/>
</dbReference>
<comment type="subunit">
    <text evidence="3 9">Homodimer.</text>
</comment>
<evidence type="ECO:0000256" key="2">
    <source>
        <dbReference type="ARBA" id="ARBA00007970"/>
    </source>
</evidence>
<keyword evidence="6 9" id="KW-0808">Transferase</keyword>
<comment type="similarity">
    <text evidence="2 9">Belongs to the class-II pyridoxal-phosphate-dependent aminotransferase family. Histidinol-phosphate aminotransferase subfamily.</text>
</comment>
<sequence length="374" mass="40841">MAQLSDRMRALVQPHLAQIEPYDPAFSQTRINLSANENTYPPPPAVRAAVDDALAATPLNRYPDPMSNRLRDLIAARGGHSRRQICVGNGGDELLFNFIMAFGGQGRTLLNCPPAFSEYEFFASVNQTQVKRVWRDPETFELDMPRTLEAASRSDMVILTSPNNPTGNLVGAHEVEQVCEACPGMVMVDEAYIEFADPGSSVECLLPSHPNLVVLHTLSKAFGEAGVRCGYVVAAPDVIDVFAAVRQIYSVNVLTQAAAEAALRMEVMFDPVVRQIRAERERVVAALRALLADVDAPSGDPAPAVWPSQGNFVLARVPDAARVRERLRDEHSILVRDFSSAPGLAGCLRITVGTPEENDEVLRALSQLIKEDRS</sequence>
<dbReference type="Pfam" id="PF00155">
    <property type="entry name" value="Aminotran_1_2"/>
    <property type="match status" value="1"/>
</dbReference>
<evidence type="ECO:0000313" key="11">
    <source>
        <dbReference type="EMBL" id="MDM8275037.1"/>
    </source>
</evidence>
<dbReference type="HAMAP" id="MF_01023">
    <property type="entry name" value="HisC_aminotrans_2"/>
    <property type="match status" value="1"/>
</dbReference>
<evidence type="ECO:0000313" key="12">
    <source>
        <dbReference type="Proteomes" id="UP001529421"/>
    </source>
</evidence>
<keyword evidence="12" id="KW-1185">Reference proteome</keyword>
<evidence type="ECO:0000256" key="9">
    <source>
        <dbReference type="HAMAP-Rule" id="MF_01023"/>
    </source>
</evidence>
<dbReference type="Proteomes" id="UP001529421">
    <property type="component" value="Unassembled WGS sequence"/>
</dbReference>
<dbReference type="InterPro" id="IPR004839">
    <property type="entry name" value="Aminotransferase_I/II_large"/>
</dbReference>
<comment type="caution">
    <text evidence="11">The sequence shown here is derived from an EMBL/GenBank/DDBJ whole genome shotgun (WGS) entry which is preliminary data.</text>
</comment>
<dbReference type="EC" id="2.6.1.9" evidence="9"/>
<dbReference type="SUPFAM" id="SSF53383">
    <property type="entry name" value="PLP-dependent transferases"/>
    <property type="match status" value="1"/>
</dbReference>
<evidence type="ECO:0000256" key="7">
    <source>
        <dbReference type="ARBA" id="ARBA00022898"/>
    </source>
</evidence>
<feature type="modified residue" description="N6-(pyridoxal phosphate)lysine" evidence="9">
    <location>
        <position position="220"/>
    </location>
</feature>
<evidence type="ECO:0000259" key="10">
    <source>
        <dbReference type="Pfam" id="PF00155"/>
    </source>
</evidence>
<dbReference type="RefSeq" id="WP_289545113.1">
    <property type="nucleotide sequence ID" value="NZ_JAUDDZ010000006.1"/>
</dbReference>
<dbReference type="InterPro" id="IPR015421">
    <property type="entry name" value="PyrdxlP-dep_Trfase_major"/>
</dbReference>
<dbReference type="CDD" id="cd00609">
    <property type="entry name" value="AAT_like"/>
    <property type="match status" value="1"/>
</dbReference>
<evidence type="ECO:0000256" key="4">
    <source>
        <dbReference type="ARBA" id="ARBA00022576"/>
    </source>
</evidence>
<feature type="domain" description="Aminotransferase class I/classII large" evidence="10">
    <location>
        <begin position="31"/>
        <end position="365"/>
    </location>
</feature>
<dbReference type="NCBIfam" id="TIGR01141">
    <property type="entry name" value="hisC"/>
    <property type="match status" value="1"/>
</dbReference>
<comment type="catalytic activity">
    <reaction evidence="9">
        <text>L-histidinol phosphate + 2-oxoglutarate = 3-(imidazol-4-yl)-2-oxopropyl phosphate + L-glutamate</text>
        <dbReference type="Rhea" id="RHEA:23744"/>
        <dbReference type="ChEBI" id="CHEBI:16810"/>
        <dbReference type="ChEBI" id="CHEBI:29985"/>
        <dbReference type="ChEBI" id="CHEBI:57766"/>
        <dbReference type="ChEBI" id="CHEBI:57980"/>
        <dbReference type="EC" id="2.6.1.9"/>
    </reaction>
</comment>
<evidence type="ECO:0000256" key="5">
    <source>
        <dbReference type="ARBA" id="ARBA00022605"/>
    </source>
</evidence>
<protein>
    <recommendedName>
        <fullName evidence="9">Histidinol-phosphate aminotransferase</fullName>
        <ecNumber evidence="9">2.6.1.9</ecNumber>
    </recommendedName>
    <alternativeName>
        <fullName evidence="9">Imidazole acetol-phosphate transaminase</fullName>
    </alternativeName>
</protein>
<organism evidence="11 12">
    <name type="scientific">Enorma phocaeensis</name>
    <dbReference type="NCBI Taxonomy" id="1871019"/>
    <lineage>
        <taxon>Bacteria</taxon>
        <taxon>Bacillati</taxon>
        <taxon>Actinomycetota</taxon>
        <taxon>Coriobacteriia</taxon>
        <taxon>Coriobacteriales</taxon>
        <taxon>Coriobacteriaceae</taxon>
        <taxon>Enorma</taxon>
    </lineage>
</organism>
<dbReference type="InterPro" id="IPR015422">
    <property type="entry name" value="PyrdxlP-dep_Trfase_small"/>
</dbReference>
<evidence type="ECO:0000256" key="8">
    <source>
        <dbReference type="ARBA" id="ARBA00023102"/>
    </source>
</evidence>
<evidence type="ECO:0000256" key="1">
    <source>
        <dbReference type="ARBA" id="ARBA00001933"/>
    </source>
</evidence>
<dbReference type="PANTHER" id="PTHR42885">
    <property type="entry name" value="HISTIDINOL-PHOSPHATE AMINOTRANSFERASE-RELATED"/>
    <property type="match status" value="1"/>
</dbReference>
<evidence type="ECO:0000256" key="3">
    <source>
        <dbReference type="ARBA" id="ARBA00011738"/>
    </source>
</evidence>
<proteinExistence type="inferred from homology"/>
<comment type="pathway">
    <text evidence="9">Amino-acid biosynthesis; L-histidine biosynthesis; L-histidine from 5-phospho-alpha-D-ribose 1-diphosphate: step 7/9.</text>
</comment>
<dbReference type="PANTHER" id="PTHR42885:SF2">
    <property type="entry name" value="HISTIDINOL-PHOSPHATE AMINOTRANSFERASE"/>
    <property type="match status" value="1"/>
</dbReference>
<dbReference type="EMBL" id="JAUDDZ010000006">
    <property type="protein sequence ID" value="MDM8275037.1"/>
    <property type="molecule type" value="Genomic_DNA"/>
</dbReference>
<evidence type="ECO:0000256" key="6">
    <source>
        <dbReference type="ARBA" id="ARBA00022679"/>
    </source>
</evidence>
<gene>
    <name evidence="9 11" type="primary">hisC</name>
    <name evidence="11" type="ORF">QUW28_05920</name>
</gene>
<keyword evidence="7 9" id="KW-0663">Pyridoxal phosphate</keyword>
<keyword evidence="8 9" id="KW-0368">Histidine biosynthesis</keyword>
<dbReference type="InterPro" id="IPR015424">
    <property type="entry name" value="PyrdxlP-dep_Trfase"/>
</dbReference>